<feature type="region of interest" description="Disordered" evidence="1">
    <location>
        <begin position="147"/>
        <end position="180"/>
    </location>
</feature>
<proteinExistence type="predicted"/>
<name>A0A7W7K6E8_9SPHN</name>
<gene>
    <name evidence="2" type="ORF">HNO88_000318</name>
</gene>
<dbReference type="AlphaFoldDB" id="A0A7W7K6E8"/>
<reference evidence="2 3" key="1">
    <citation type="submission" date="2020-08" db="EMBL/GenBank/DDBJ databases">
        <title>Functional genomics of gut bacteria from endangered species of beetles.</title>
        <authorList>
            <person name="Carlos-Shanley C."/>
        </authorList>
    </citation>
    <scope>NUCLEOTIDE SEQUENCE [LARGE SCALE GENOMIC DNA]</scope>
    <source>
        <strain evidence="2 3">S00245</strain>
    </source>
</reference>
<dbReference type="RefSeq" id="WP_184242089.1">
    <property type="nucleotide sequence ID" value="NZ_JACHLR010000001.1"/>
</dbReference>
<feature type="compositionally biased region" description="Low complexity" evidence="1">
    <location>
        <begin position="164"/>
        <end position="180"/>
    </location>
</feature>
<dbReference type="Proteomes" id="UP000555448">
    <property type="component" value="Unassembled WGS sequence"/>
</dbReference>
<keyword evidence="3" id="KW-1185">Reference proteome</keyword>
<evidence type="ECO:0000313" key="3">
    <source>
        <dbReference type="Proteomes" id="UP000555448"/>
    </source>
</evidence>
<dbReference type="EMBL" id="JACHLR010000001">
    <property type="protein sequence ID" value="MBB4857021.1"/>
    <property type="molecule type" value="Genomic_DNA"/>
</dbReference>
<accession>A0A7W7K6E8</accession>
<organism evidence="2 3">
    <name type="scientific">Novosphingobium chloroacetimidivorans</name>
    <dbReference type="NCBI Taxonomy" id="1428314"/>
    <lineage>
        <taxon>Bacteria</taxon>
        <taxon>Pseudomonadati</taxon>
        <taxon>Pseudomonadota</taxon>
        <taxon>Alphaproteobacteria</taxon>
        <taxon>Sphingomonadales</taxon>
        <taxon>Sphingomonadaceae</taxon>
        <taxon>Novosphingobium</taxon>
    </lineage>
</organism>
<sequence length="768" mass="79625">MTVRLLKPHNGQNAGTLYFGADESALRAVGIADDYIESAANYVPSGAQAFRALAATFSTSAPAGSFVTALSNPFAGQGRGFTTYATQGVVPAQLALSASGRSLVIGANAGVNGTIYPITLVATSGDGLLTSQPVTLNLKAVDRLTVPQPGVPGVTPTPSPTPTPGDTTAPTLSNATGTQTGQTTATVGVTTNEGNGSLYWYLSTSNTPPTVANLKNGSGSVLSGIQSVSATGAQTVNITGLTAATQYYTHWLHRDAALNDSAILTGPGFVTAAASGSAMRTITANMIGQAADSGDSVTGEAHAFRWGYPIGSGDVSETNINLHGWYSNNGAQTNVPELTIPILYAIYNGVAVRCTQNGSNTIVVPSGANFLYIDKLLPSQFGATKFTLETLILLKGWVKSPDGTANGTRVPTSQTVQVANDTTNNEAFWFNPTSPLGLPTNFDSAGVFTFTKYTPVSLTSSGTVATVQVNGTDPLPVVGQLVTISGASPNAYNLTKRVTAVDGTARTFTYALNAATTSPATTAGTYENGKFARASGYRPNIFGKFVSGDPETWIIGGDSIDQGINGSTSTAGPWGIGRNAMSLRDASGNTGYKAYMSLAVGGSSVEQFTGSNTLTHPYMALGRYAMGAHLTNSFGIPGTGRTGAAMLSEMQPWWAKLKEMGVEKILALGAQTRGTSPNNWTTEPEQTINPGWQAGGNVEQYYALLPAEISAGRITAFLNFQSWRGTDPNKWKVTGANNYATSDSTHPSNAIHVLEAAEIRTAKAAMGI</sequence>
<evidence type="ECO:0000313" key="2">
    <source>
        <dbReference type="EMBL" id="MBB4857021.1"/>
    </source>
</evidence>
<protein>
    <submittedName>
        <fullName evidence="2">Uncharacterized protein</fullName>
    </submittedName>
</protein>
<evidence type="ECO:0000256" key="1">
    <source>
        <dbReference type="SAM" id="MobiDB-lite"/>
    </source>
</evidence>
<comment type="caution">
    <text evidence="2">The sequence shown here is derived from an EMBL/GenBank/DDBJ whole genome shotgun (WGS) entry which is preliminary data.</text>
</comment>